<dbReference type="InterPro" id="IPR029044">
    <property type="entry name" value="Nucleotide-diphossugar_trans"/>
</dbReference>
<evidence type="ECO:0000313" key="6">
    <source>
        <dbReference type="Proteomes" id="UP001198571"/>
    </source>
</evidence>
<evidence type="ECO:0000256" key="2">
    <source>
        <dbReference type="ARBA" id="ARBA00022676"/>
    </source>
</evidence>
<comment type="caution">
    <text evidence="5">The sequence shown here is derived from an EMBL/GenBank/DDBJ whole genome shotgun (WGS) entry which is preliminary data.</text>
</comment>
<name>A0ABS8CGE8_9RHOB</name>
<proteinExistence type="inferred from homology"/>
<evidence type="ECO:0000259" key="4">
    <source>
        <dbReference type="Pfam" id="PF00535"/>
    </source>
</evidence>
<accession>A0ABS8CGE8</accession>
<dbReference type="Proteomes" id="UP001198571">
    <property type="component" value="Unassembled WGS sequence"/>
</dbReference>
<comment type="similarity">
    <text evidence="1">Belongs to the glycosyltransferase 2 family.</text>
</comment>
<organism evidence="5 6">
    <name type="scientific">Pseudogemmobacter faecipullorum</name>
    <dbReference type="NCBI Taxonomy" id="2755041"/>
    <lineage>
        <taxon>Bacteria</taxon>
        <taxon>Pseudomonadati</taxon>
        <taxon>Pseudomonadota</taxon>
        <taxon>Alphaproteobacteria</taxon>
        <taxon>Rhodobacterales</taxon>
        <taxon>Paracoccaceae</taxon>
        <taxon>Pseudogemmobacter</taxon>
    </lineage>
</organism>
<sequence>MRVSTDKPGIAAALPCRAWRSQDPCRTTGATESPAGPSAPVTILMATYNGERHLQAQLDSFAAQSHRNWQLFITDDGSGDRTLGILQDFARQYPVQIVQGPQQGAGMNFLSALCHPELPQGILALADQDDVWLKGKLARGLRRMAAAPDPSAPVLYSAESLIADGALKLMKRSTSGTVAPGFAPALAQNLFAGHSMMLNAPALALARSAGCPPGVIWHDWWLYQLLAGAGAQLILDPLPTVIYRQHSSNTLGVVNGPGAALRRLQMVLRGEWGETIRAHAGALQSRRSLLTAAAQGQLDAFLALPPKGLARARRLQALGVRRSSKAGDRMMSLAALFGRI</sequence>
<reference evidence="5 6" key="1">
    <citation type="submission" date="2020-07" db="EMBL/GenBank/DDBJ databases">
        <title>Pseudogemmobacter sp. nov., isolated from poultry manure in Taiwan.</title>
        <authorList>
            <person name="Lin S.-Y."/>
            <person name="Tang Y.-S."/>
            <person name="Young C.-C."/>
        </authorList>
    </citation>
    <scope>NUCLEOTIDE SEQUENCE [LARGE SCALE GENOMIC DNA]</scope>
    <source>
        <strain evidence="5 6">CC-YST710</strain>
    </source>
</reference>
<keyword evidence="6" id="KW-1185">Reference proteome</keyword>
<dbReference type="InterPro" id="IPR050834">
    <property type="entry name" value="Glycosyltransf_2"/>
</dbReference>
<keyword evidence="3" id="KW-0808">Transferase</keyword>
<dbReference type="EMBL" id="JACDXX010000001">
    <property type="protein sequence ID" value="MCB5408459.1"/>
    <property type="molecule type" value="Genomic_DNA"/>
</dbReference>
<gene>
    <name evidence="5" type="ORF">H0485_00370</name>
</gene>
<dbReference type="SUPFAM" id="SSF53448">
    <property type="entry name" value="Nucleotide-diphospho-sugar transferases"/>
    <property type="match status" value="1"/>
</dbReference>
<evidence type="ECO:0000313" key="5">
    <source>
        <dbReference type="EMBL" id="MCB5408459.1"/>
    </source>
</evidence>
<dbReference type="Gene3D" id="3.90.550.10">
    <property type="entry name" value="Spore Coat Polysaccharide Biosynthesis Protein SpsA, Chain A"/>
    <property type="match status" value="1"/>
</dbReference>
<keyword evidence="2" id="KW-0328">Glycosyltransferase</keyword>
<evidence type="ECO:0000256" key="3">
    <source>
        <dbReference type="ARBA" id="ARBA00022679"/>
    </source>
</evidence>
<feature type="domain" description="Glycosyltransferase 2-like" evidence="4">
    <location>
        <begin position="42"/>
        <end position="147"/>
    </location>
</feature>
<dbReference type="PANTHER" id="PTHR43685:SF5">
    <property type="entry name" value="GLYCOSYLTRANSFERASE EPSE-RELATED"/>
    <property type="match status" value="1"/>
</dbReference>
<dbReference type="RefSeq" id="WP_226933333.1">
    <property type="nucleotide sequence ID" value="NZ_JACDXX010000001.1"/>
</dbReference>
<dbReference type="InterPro" id="IPR001173">
    <property type="entry name" value="Glyco_trans_2-like"/>
</dbReference>
<dbReference type="Pfam" id="PF00535">
    <property type="entry name" value="Glycos_transf_2"/>
    <property type="match status" value="1"/>
</dbReference>
<protein>
    <submittedName>
        <fullName evidence="5">Glycosyltransferase</fullName>
    </submittedName>
</protein>
<evidence type="ECO:0000256" key="1">
    <source>
        <dbReference type="ARBA" id="ARBA00006739"/>
    </source>
</evidence>
<dbReference type="PANTHER" id="PTHR43685">
    <property type="entry name" value="GLYCOSYLTRANSFERASE"/>
    <property type="match status" value="1"/>
</dbReference>